<dbReference type="Proteomes" id="UP000030428">
    <property type="component" value="Unassembled WGS sequence"/>
</dbReference>
<reference evidence="2 3" key="1">
    <citation type="journal article" date="2016" name="Front. Microbiol.">
        <title>Single-Cell (Meta-)Genomics of a Dimorphic Candidatus Thiomargarita nelsonii Reveals Genomic Plasticity.</title>
        <authorList>
            <person name="Flood B.E."/>
            <person name="Fliss P."/>
            <person name="Jones D.S."/>
            <person name="Dick G.J."/>
            <person name="Jain S."/>
            <person name="Kaster A.K."/>
            <person name="Winkel M."/>
            <person name="Mussmann M."/>
            <person name="Bailey J."/>
        </authorList>
    </citation>
    <scope>NUCLEOTIDE SEQUENCE [LARGE SCALE GENOMIC DNA]</scope>
    <source>
        <strain evidence="2">Hydrate Ridge</strain>
    </source>
</reference>
<sequence length="535" mass="59746">MLPHHTKALIMPMLCLFAMGCIEPSVQAGLSDDERPKSQPQWPLRTCQSESQFNDEWQVNGPTINIRELGAVGDGVTNDTEAFQRAAQAIEKAGGGRLFIPAGTYIVGKQTHVDGQYPYYQAEKIFDVHNINGLIIEGEDNAVIRIANGMRLGAFHKDTGVPHYDKSTYVNHDYPVIIGAIFDIWESQNIIIRNLELDGNIQNIILGGHWGSWPGRQCNAYGILLLHNRNVLVEDIYTHHHGLDGIQIGFEGLKETSPPSPYVLKNIVSEYNARQGLSWVGGIGLTVRDSKFNHTGKSSFSSPPGAGVDIEAEEAVIRDGLFCNSEFINNAGEGMVADAEGGGYSRFENCTFWGTTSWSMWHTIPGMIFEDCTFYGSVVHAYGSTEHPELATRFTRCHFEDKDHPDYGVFRDFVLHMDEVGDNVTFESCKIVANKDKPMWLTNVEGAKSYLRNSTVIMKNSNQHDMDWQAVIRDVSIENTHFLEEFSNGFEKRYYLNLDNVEVIGGNVVVDGPVVKWLHWEGDTGTIPAGNYSSW</sequence>
<dbReference type="Pfam" id="PF12708">
    <property type="entry name" value="Pect-lyase_RHGA_epim"/>
    <property type="match status" value="1"/>
</dbReference>
<dbReference type="Gene3D" id="2.160.20.10">
    <property type="entry name" value="Single-stranded right-handed beta-helix, Pectin lyase-like"/>
    <property type="match status" value="1"/>
</dbReference>
<comment type="caution">
    <text evidence="2">The sequence shown here is derived from an EMBL/GenBank/DDBJ whole genome shotgun (WGS) entry which is preliminary data.</text>
</comment>
<evidence type="ECO:0000313" key="2">
    <source>
        <dbReference type="EMBL" id="KHD09046.1"/>
    </source>
</evidence>
<dbReference type="InterPro" id="IPR006626">
    <property type="entry name" value="PbH1"/>
</dbReference>
<dbReference type="InterPro" id="IPR024535">
    <property type="entry name" value="RHGA/B-epi-like_pectate_lyase"/>
</dbReference>
<proteinExistence type="predicted"/>
<accession>A0A0A6RYS5</accession>
<dbReference type="AlphaFoldDB" id="A0A0A6RYS5"/>
<dbReference type="SUPFAM" id="SSF51126">
    <property type="entry name" value="Pectin lyase-like"/>
    <property type="match status" value="1"/>
</dbReference>
<keyword evidence="3" id="KW-1185">Reference proteome</keyword>
<evidence type="ECO:0000259" key="1">
    <source>
        <dbReference type="Pfam" id="PF12708"/>
    </source>
</evidence>
<dbReference type="InterPro" id="IPR012334">
    <property type="entry name" value="Pectin_lyas_fold"/>
</dbReference>
<dbReference type="PROSITE" id="PS51257">
    <property type="entry name" value="PROKAR_LIPOPROTEIN"/>
    <property type="match status" value="1"/>
</dbReference>
<name>A0A0A6RYS5_9GAMM</name>
<feature type="domain" description="Rhamnogalacturonase A/B/Epimerase-like pectate lyase" evidence="1">
    <location>
        <begin position="64"/>
        <end position="296"/>
    </location>
</feature>
<evidence type="ECO:0000313" key="3">
    <source>
        <dbReference type="Proteomes" id="UP000030428"/>
    </source>
</evidence>
<dbReference type="InterPro" id="IPR011050">
    <property type="entry name" value="Pectin_lyase_fold/virulence"/>
</dbReference>
<dbReference type="EMBL" id="JSZA02000004">
    <property type="protein sequence ID" value="KHD09046.1"/>
    <property type="molecule type" value="Genomic_DNA"/>
</dbReference>
<dbReference type="SMART" id="SM00710">
    <property type="entry name" value="PbH1"/>
    <property type="match status" value="6"/>
</dbReference>
<gene>
    <name evidence="2" type="ORF">PN36_01495</name>
</gene>
<organism evidence="2 3">
    <name type="scientific">Candidatus Thiomargarita nelsonii</name>
    <dbReference type="NCBI Taxonomy" id="1003181"/>
    <lineage>
        <taxon>Bacteria</taxon>
        <taxon>Pseudomonadati</taxon>
        <taxon>Pseudomonadota</taxon>
        <taxon>Gammaproteobacteria</taxon>
        <taxon>Thiotrichales</taxon>
        <taxon>Thiotrichaceae</taxon>
        <taxon>Thiomargarita</taxon>
    </lineage>
</organism>
<protein>
    <recommendedName>
        <fullName evidence="1">Rhamnogalacturonase A/B/Epimerase-like pectate lyase domain-containing protein</fullName>
    </recommendedName>
</protein>